<gene>
    <name evidence="2" type="ORF">CDV36_011363</name>
</gene>
<reference evidence="2 3" key="1">
    <citation type="submission" date="2017-06" db="EMBL/GenBank/DDBJ databases">
        <title>Comparative genomic analysis of Ambrosia Fusariam Clade fungi.</title>
        <authorList>
            <person name="Stajich J.E."/>
            <person name="Carrillo J."/>
            <person name="Kijimoto T."/>
            <person name="Eskalen A."/>
            <person name="O'Donnell K."/>
            <person name="Kasson M."/>
        </authorList>
    </citation>
    <scope>NUCLEOTIDE SEQUENCE [LARGE SCALE GENOMIC DNA]</scope>
    <source>
        <strain evidence="2">UCR3666</strain>
    </source>
</reference>
<organism evidence="2 3">
    <name type="scientific">Fusarium kuroshium</name>
    <dbReference type="NCBI Taxonomy" id="2010991"/>
    <lineage>
        <taxon>Eukaryota</taxon>
        <taxon>Fungi</taxon>
        <taxon>Dikarya</taxon>
        <taxon>Ascomycota</taxon>
        <taxon>Pezizomycotina</taxon>
        <taxon>Sordariomycetes</taxon>
        <taxon>Hypocreomycetidae</taxon>
        <taxon>Hypocreales</taxon>
        <taxon>Nectriaceae</taxon>
        <taxon>Fusarium</taxon>
        <taxon>Fusarium solani species complex</taxon>
    </lineage>
</organism>
<dbReference type="EMBL" id="NKUJ01000260">
    <property type="protein sequence ID" value="RMJ09010.1"/>
    <property type="molecule type" value="Genomic_DNA"/>
</dbReference>
<dbReference type="STRING" id="2010991.A0A3M2RUP1"/>
<keyword evidence="3" id="KW-1185">Reference proteome</keyword>
<feature type="region of interest" description="Disordered" evidence="1">
    <location>
        <begin position="1"/>
        <end position="20"/>
    </location>
</feature>
<sequence>MESPPKPSSQQGDANDEKINAVKRLLDETSTTPSKATALLELQESTSDPESDQDEDDSSDEDDPWLNATA</sequence>
<feature type="compositionally biased region" description="Acidic residues" evidence="1">
    <location>
        <begin position="47"/>
        <end position="64"/>
    </location>
</feature>
<feature type="region of interest" description="Disordered" evidence="1">
    <location>
        <begin position="26"/>
        <end position="70"/>
    </location>
</feature>
<evidence type="ECO:0000313" key="3">
    <source>
        <dbReference type="Proteomes" id="UP000277212"/>
    </source>
</evidence>
<proteinExistence type="predicted"/>
<name>A0A3M2RUP1_9HYPO</name>
<comment type="caution">
    <text evidence="2">The sequence shown here is derived from an EMBL/GenBank/DDBJ whole genome shotgun (WGS) entry which is preliminary data.</text>
</comment>
<evidence type="ECO:0000313" key="2">
    <source>
        <dbReference type="EMBL" id="RMJ09010.1"/>
    </source>
</evidence>
<dbReference type="AlphaFoldDB" id="A0A3M2RUP1"/>
<protein>
    <submittedName>
        <fullName evidence="2">Uncharacterized protein</fullName>
    </submittedName>
</protein>
<dbReference type="Proteomes" id="UP000277212">
    <property type="component" value="Unassembled WGS sequence"/>
</dbReference>
<accession>A0A3M2RUP1</accession>
<evidence type="ECO:0000256" key="1">
    <source>
        <dbReference type="SAM" id="MobiDB-lite"/>
    </source>
</evidence>